<dbReference type="GO" id="GO:0044659">
    <property type="term" value="P:viral release from host cell by cytolysis"/>
    <property type="evidence" value="ECO:0007669"/>
    <property type="project" value="InterPro"/>
</dbReference>
<sequence>MIALLKQYKLIAAGAALALAFGAGMVVRGWWATATISELNAEHAAYREAISREHAQKLVVLAGEQKAIQQRLSALDQQRYGELRHAQQEIDRLSAAVADGSRRLSVRTSCPAAAGSVSAATGAGRLDDGSQRADIHEEDARRIVAITGGADACAVKLTALQEWAREVTKGN</sequence>
<evidence type="ECO:0000313" key="2">
    <source>
        <dbReference type="Proteomes" id="UP000282800"/>
    </source>
</evidence>
<comment type="caution">
    <text evidence="1">The sequence shown here is derived from an EMBL/GenBank/DDBJ whole genome shotgun (WGS) entry which is preliminary data.</text>
</comment>
<evidence type="ECO:0008006" key="3">
    <source>
        <dbReference type="Google" id="ProtNLM"/>
    </source>
</evidence>
<dbReference type="Pfam" id="PF03245">
    <property type="entry name" value="Phage_lysis"/>
    <property type="match status" value="1"/>
</dbReference>
<accession>A0A482U549</accession>
<gene>
    <name evidence="1" type="ORF">EJA06_004740</name>
</gene>
<dbReference type="Proteomes" id="UP000282800">
    <property type="component" value="Unassembled WGS sequence"/>
</dbReference>
<name>A0A482U549_9PSED</name>
<proteinExistence type="predicted"/>
<dbReference type="OrthoDB" id="7033693at2"/>
<reference evidence="1 2" key="1">
    <citation type="submission" date="2019-01" db="EMBL/GenBank/DDBJ databases">
        <title>High-quality draft genome of. Pseudomonas songnenensis str. L103, a full-fledged denitrifier isolated from 100 meters deep aquifer in a heavily nitrogen fertilized agricultural area.</title>
        <authorList>
            <person name="Liu M."/>
            <person name="Liu B."/>
        </authorList>
    </citation>
    <scope>NUCLEOTIDE SEQUENCE [LARGE SCALE GENOMIC DNA]</scope>
    <source>
        <strain evidence="1 2">L103</strain>
    </source>
</reference>
<dbReference type="RefSeq" id="WP_126188832.1">
    <property type="nucleotide sequence ID" value="NZ_RWYU02000002.1"/>
</dbReference>
<dbReference type="AlphaFoldDB" id="A0A482U549"/>
<dbReference type="InterPro" id="IPR004929">
    <property type="entry name" value="I-spanin"/>
</dbReference>
<evidence type="ECO:0000313" key="1">
    <source>
        <dbReference type="EMBL" id="RYJ63263.1"/>
    </source>
</evidence>
<organism evidence="1 2">
    <name type="scientific">Pseudomonas songnenensis</name>
    <dbReference type="NCBI Taxonomy" id="1176259"/>
    <lineage>
        <taxon>Bacteria</taxon>
        <taxon>Pseudomonadati</taxon>
        <taxon>Pseudomonadota</taxon>
        <taxon>Gammaproteobacteria</taxon>
        <taxon>Pseudomonadales</taxon>
        <taxon>Pseudomonadaceae</taxon>
        <taxon>Pseudomonas</taxon>
    </lineage>
</organism>
<protein>
    <recommendedName>
        <fullName evidence="3">Lysis protein</fullName>
    </recommendedName>
</protein>
<dbReference type="EMBL" id="RWYU02000002">
    <property type="protein sequence ID" value="RYJ63263.1"/>
    <property type="molecule type" value="Genomic_DNA"/>
</dbReference>